<proteinExistence type="predicted"/>
<dbReference type="Proteomes" id="UP001610063">
    <property type="component" value="Unassembled WGS sequence"/>
</dbReference>
<dbReference type="Pfam" id="PF09912">
    <property type="entry name" value="DUF2141"/>
    <property type="match status" value="1"/>
</dbReference>
<accession>A0ABW7N897</accession>
<dbReference type="EMBL" id="JBIPKE010000015">
    <property type="protein sequence ID" value="MFH6983556.1"/>
    <property type="molecule type" value="Genomic_DNA"/>
</dbReference>
<gene>
    <name evidence="1" type="ORF">ACHKAR_08910</name>
</gene>
<reference evidence="1 2" key="1">
    <citation type="journal article" date="2013" name="Int. J. Syst. Evol. Microbiol.">
        <title>Marinoscillum luteum sp. nov., isolated from marine sediment.</title>
        <authorList>
            <person name="Cha I.T."/>
            <person name="Park S.J."/>
            <person name="Kim S.J."/>
            <person name="Kim J.G."/>
            <person name="Jung M.Y."/>
            <person name="Shin K.S."/>
            <person name="Kwon K.K."/>
            <person name="Yang S.H."/>
            <person name="Seo Y.S."/>
            <person name="Rhee S.K."/>
        </authorList>
    </citation>
    <scope>NUCLEOTIDE SEQUENCE [LARGE SCALE GENOMIC DNA]</scope>
    <source>
        <strain evidence="1 2">KCTC 23939</strain>
    </source>
</reference>
<dbReference type="InterPro" id="IPR018673">
    <property type="entry name" value="DUF2141"/>
</dbReference>
<evidence type="ECO:0000313" key="2">
    <source>
        <dbReference type="Proteomes" id="UP001610063"/>
    </source>
</evidence>
<comment type="caution">
    <text evidence="1">The sequence shown here is derived from an EMBL/GenBank/DDBJ whole genome shotgun (WGS) entry which is preliminary data.</text>
</comment>
<name>A0ABW7N897_9BACT</name>
<keyword evidence="2" id="KW-1185">Reference proteome</keyword>
<dbReference type="RefSeq" id="WP_159579494.1">
    <property type="nucleotide sequence ID" value="NZ_JBIPKE010000015.1"/>
</dbReference>
<protein>
    <submittedName>
        <fullName evidence="1">DUF2141 domain-containing protein</fullName>
    </submittedName>
</protein>
<evidence type="ECO:0000313" key="1">
    <source>
        <dbReference type="EMBL" id="MFH6983556.1"/>
    </source>
</evidence>
<organism evidence="1 2">
    <name type="scientific">Marinoscillum luteum</name>
    <dbReference type="NCBI Taxonomy" id="861051"/>
    <lineage>
        <taxon>Bacteria</taxon>
        <taxon>Pseudomonadati</taxon>
        <taxon>Bacteroidota</taxon>
        <taxon>Cytophagia</taxon>
        <taxon>Cytophagales</taxon>
        <taxon>Reichenbachiellaceae</taxon>
        <taxon>Marinoscillum</taxon>
    </lineage>
</organism>
<sequence>MKTILLLLALSYMYPSVGQSPVNFTVYVKQFAHQEGKLRVALFNSEGKYLKEACREMGAEIDNLEVVSVTFEGLPSGEYAISIYHDENGNGQLDANFMGIPTEDYAFSNNAPSRFGPASYSDARIEVSTNNNTHTINLN</sequence>